<reference evidence="9 10" key="1">
    <citation type="submission" date="2016-11" db="EMBL/GenBank/DDBJ databases">
        <authorList>
            <person name="Jaros S."/>
            <person name="Januszkiewicz K."/>
            <person name="Wedrychowicz H."/>
        </authorList>
    </citation>
    <scope>NUCLEOTIDE SEQUENCE [LARGE SCALE GENOMIC DNA]</scope>
    <source>
        <strain evidence="9 10">DSM 14214</strain>
    </source>
</reference>
<evidence type="ECO:0000256" key="6">
    <source>
        <dbReference type="PROSITE-ProRule" id="PRU01248"/>
    </source>
</evidence>
<dbReference type="Gene3D" id="1.10.150.130">
    <property type="match status" value="1"/>
</dbReference>
<gene>
    <name evidence="9" type="ORF">SAMN02745138_03320</name>
</gene>
<dbReference type="Pfam" id="PF00589">
    <property type="entry name" value="Phage_integrase"/>
    <property type="match status" value="1"/>
</dbReference>
<feature type="domain" description="Tyr recombinase" evidence="7">
    <location>
        <begin position="103"/>
        <end position="276"/>
    </location>
</feature>
<dbReference type="Proteomes" id="UP000183975">
    <property type="component" value="Unassembled WGS sequence"/>
</dbReference>
<evidence type="ECO:0000256" key="2">
    <source>
        <dbReference type="ARBA" id="ARBA00008857"/>
    </source>
</evidence>
<dbReference type="InterPro" id="IPR044068">
    <property type="entry name" value="CB"/>
</dbReference>
<keyword evidence="5" id="KW-0233">DNA recombination</keyword>
<evidence type="ECO:0000256" key="3">
    <source>
        <dbReference type="ARBA" id="ARBA00022908"/>
    </source>
</evidence>
<protein>
    <submittedName>
        <fullName evidence="9">Site-specific recombinase XerD</fullName>
    </submittedName>
</protein>
<dbReference type="PROSITE" id="PS51900">
    <property type="entry name" value="CB"/>
    <property type="match status" value="1"/>
</dbReference>
<dbReference type="RefSeq" id="WP_072853632.1">
    <property type="nucleotide sequence ID" value="NZ_FRAH01000099.1"/>
</dbReference>
<evidence type="ECO:0000259" key="8">
    <source>
        <dbReference type="PROSITE" id="PS51900"/>
    </source>
</evidence>
<sequence>MDNQFISLEMLGDYISYLHEQECRQSTIAKYKKDILDLYQFLGVDAKIEKTDICLWKQSLIKKGYSVSTINGKIIAANGLFRFMGRFDCCVKTLKRQKRIFMEKERDLSKEEYIRLVQTSQKKGKLRLSLVIQTICATGIRISELQFITVEAVKSGYADVNCKGKQRVIFLPKKLQQLLKNYTKKQGILSGPIFLTRKGNVLNRCNIWREMKELCHDAGVEAGKVFPHNLRHLFARVFYSVEKDIAKLADLLGHASIETTRIYIMETGENHRKKLEKMRLIL</sequence>
<evidence type="ECO:0000256" key="4">
    <source>
        <dbReference type="ARBA" id="ARBA00023125"/>
    </source>
</evidence>
<dbReference type="Gene3D" id="1.10.443.10">
    <property type="entry name" value="Intergrase catalytic core"/>
    <property type="match status" value="1"/>
</dbReference>
<dbReference type="PANTHER" id="PTHR30349:SF89">
    <property type="entry name" value="INTEGRASE_RECOMBINASE"/>
    <property type="match status" value="1"/>
</dbReference>
<keyword evidence="4 6" id="KW-0238">DNA-binding</keyword>
<feature type="domain" description="Core-binding (CB)" evidence="8">
    <location>
        <begin position="9"/>
        <end position="85"/>
    </location>
</feature>
<dbReference type="PANTHER" id="PTHR30349">
    <property type="entry name" value="PHAGE INTEGRASE-RELATED"/>
    <property type="match status" value="1"/>
</dbReference>
<comment type="function">
    <text evidence="1">Site-specific tyrosine recombinase, which acts by catalyzing the cutting and rejoining of the recombining DNA molecules.</text>
</comment>
<dbReference type="Pfam" id="PF02899">
    <property type="entry name" value="Phage_int_SAM_1"/>
    <property type="match status" value="1"/>
</dbReference>
<evidence type="ECO:0000259" key="7">
    <source>
        <dbReference type="PROSITE" id="PS51898"/>
    </source>
</evidence>
<keyword evidence="3" id="KW-0229">DNA integration</keyword>
<dbReference type="InterPro" id="IPR004107">
    <property type="entry name" value="Integrase_SAM-like_N"/>
</dbReference>
<dbReference type="GO" id="GO:0006310">
    <property type="term" value="P:DNA recombination"/>
    <property type="evidence" value="ECO:0007669"/>
    <property type="project" value="UniProtKB-KW"/>
</dbReference>
<dbReference type="GO" id="GO:0003677">
    <property type="term" value="F:DNA binding"/>
    <property type="evidence" value="ECO:0007669"/>
    <property type="project" value="UniProtKB-UniRule"/>
</dbReference>
<dbReference type="AlphaFoldDB" id="A0A1M7A2M6"/>
<evidence type="ECO:0000256" key="1">
    <source>
        <dbReference type="ARBA" id="ARBA00003283"/>
    </source>
</evidence>
<proteinExistence type="inferred from homology"/>
<evidence type="ECO:0000313" key="9">
    <source>
        <dbReference type="EMBL" id="SHL36964.1"/>
    </source>
</evidence>
<dbReference type="SUPFAM" id="SSF56349">
    <property type="entry name" value="DNA breaking-rejoining enzymes"/>
    <property type="match status" value="1"/>
</dbReference>
<comment type="similarity">
    <text evidence="2">Belongs to the 'phage' integrase family.</text>
</comment>
<keyword evidence="10" id="KW-1185">Reference proteome</keyword>
<name>A0A1M7A2M6_9FIRM</name>
<dbReference type="InterPro" id="IPR013762">
    <property type="entry name" value="Integrase-like_cat_sf"/>
</dbReference>
<dbReference type="PROSITE" id="PS51898">
    <property type="entry name" value="TYR_RECOMBINASE"/>
    <property type="match status" value="1"/>
</dbReference>
<dbReference type="GO" id="GO:0015074">
    <property type="term" value="P:DNA integration"/>
    <property type="evidence" value="ECO:0007669"/>
    <property type="project" value="UniProtKB-KW"/>
</dbReference>
<dbReference type="InterPro" id="IPR050090">
    <property type="entry name" value="Tyrosine_recombinase_XerCD"/>
</dbReference>
<evidence type="ECO:0000256" key="5">
    <source>
        <dbReference type="ARBA" id="ARBA00023172"/>
    </source>
</evidence>
<dbReference type="EMBL" id="FRAH01000099">
    <property type="protein sequence ID" value="SHL36964.1"/>
    <property type="molecule type" value="Genomic_DNA"/>
</dbReference>
<evidence type="ECO:0000313" key="10">
    <source>
        <dbReference type="Proteomes" id="UP000183975"/>
    </source>
</evidence>
<accession>A0A1M7A2M6</accession>
<dbReference type="InterPro" id="IPR010998">
    <property type="entry name" value="Integrase_recombinase_N"/>
</dbReference>
<dbReference type="OrthoDB" id="9801717at2"/>
<dbReference type="InterPro" id="IPR011010">
    <property type="entry name" value="DNA_brk_join_enz"/>
</dbReference>
<dbReference type="InterPro" id="IPR002104">
    <property type="entry name" value="Integrase_catalytic"/>
</dbReference>
<organism evidence="9 10">
    <name type="scientific">Anaerotignum lactatifermentans DSM 14214</name>
    <dbReference type="NCBI Taxonomy" id="1121323"/>
    <lineage>
        <taxon>Bacteria</taxon>
        <taxon>Bacillati</taxon>
        <taxon>Bacillota</taxon>
        <taxon>Clostridia</taxon>
        <taxon>Lachnospirales</taxon>
        <taxon>Anaerotignaceae</taxon>
        <taxon>Anaerotignum</taxon>
    </lineage>
</organism>